<dbReference type="Proteomes" id="UP000544331">
    <property type="component" value="Unassembled WGS sequence"/>
</dbReference>
<dbReference type="OrthoDB" id="2157530at2759"/>
<dbReference type="Pfam" id="PF06985">
    <property type="entry name" value="HET"/>
    <property type="match status" value="1"/>
</dbReference>
<feature type="domain" description="Heterokaryon incompatibility" evidence="1">
    <location>
        <begin position="43"/>
        <end position="233"/>
    </location>
</feature>
<name>A0A8H5YUQ4_9HYPO</name>
<organism evidence="2 3">
    <name type="scientific">Fusarium mundagurra</name>
    <dbReference type="NCBI Taxonomy" id="1567541"/>
    <lineage>
        <taxon>Eukaryota</taxon>
        <taxon>Fungi</taxon>
        <taxon>Dikarya</taxon>
        <taxon>Ascomycota</taxon>
        <taxon>Pezizomycotina</taxon>
        <taxon>Sordariomycetes</taxon>
        <taxon>Hypocreomycetidae</taxon>
        <taxon>Hypocreales</taxon>
        <taxon>Nectriaceae</taxon>
        <taxon>Fusarium</taxon>
        <taxon>Fusarium fujikuroi species complex</taxon>
    </lineage>
</organism>
<sequence length="338" mass="38154">MAIYKHLRRDNSQIRLVRVLPPSPHDTRLSLELRHGYIEDGTYSALSYVWGDTSEQEYILVNRVLFRIRRNLYQALTQLRSNGVIGWLWIDSLSIQQKNLDEKSYQVGLMREIFSSASHVYSWLGEGTPSTDAAMDFCARIGPKATMIELDKRFDSYLVCYLKKLFAYPKYPFSLNLEVIRPFVSQPKLAAFFVGLIQDPCLKAQKSGCNEIAKGLYDMMSRAYWTRIWINQEVALAKNVLVMCGDKSGSLEFVEQTLRSIHGGNKGHVPKDVVTLLLGIDSPIVLRARDKGGFTFAGDATDAVALGRHDPSTNLQSGIVMGSKLQYYMRPPAAAEAW</sequence>
<dbReference type="PANTHER" id="PTHR24148">
    <property type="entry name" value="ANKYRIN REPEAT DOMAIN-CONTAINING PROTEIN 39 HOMOLOG-RELATED"/>
    <property type="match status" value="1"/>
</dbReference>
<keyword evidence="3" id="KW-1185">Reference proteome</keyword>
<comment type="caution">
    <text evidence="2">The sequence shown here is derived from an EMBL/GenBank/DDBJ whole genome shotgun (WGS) entry which is preliminary data.</text>
</comment>
<dbReference type="InterPro" id="IPR052895">
    <property type="entry name" value="HetReg/Transcr_Mod"/>
</dbReference>
<dbReference type="InterPro" id="IPR010730">
    <property type="entry name" value="HET"/>
</dbReference>
<evidence type="ECO:0000313" key="3">
    <source>
        <dbReference type="Proteomes" id="UP000544331"/>
    </source>
</evidence>
<accession>A0A8H5YUQ4</accession>
<evidence type="ECO:0000259" key="1">
    <source>
        <dbReference type="Pfam" id="PF06985"/>
    </source>
</evidence>
<proteinExistence type="predicted"/>
<gene>
    <name evidence="2" type="ORF">FMUND_5505</name>
</gene>
<dbReference type="AlphaFoldDB" id="A0A8H5YUQ4"/>
<protein>
    <submittedName>
        <fullName evidence="2">Heterokaryon incompatibility protein</fullName>
    </submittedName>
</protein>
<dbReference type="PANTHER" id="PTHR24148:SF79">
    <property type="entry name" value="HETEROKARYON INCOMPATIBILITY DOMAIN-CONTAINING PROTEIN"/>
    <property type="match status" value="1"/>
</dbReference>
<evidence type="ECO:0000313" key="2">
    <source>
        <dbReference type="EMBL" id="KAF5717961.1"/>
    </source>
</evidence>
<dbReference type="EMBL" id="JAAOAN010000175">
    <property type="protein sequence ID" value="KAF5717961.1"/>
    <property type="molecule type" value="Genomic_DNA"/>
</dbReference>
<reference evidence="2 3" key="1">
    <citation type="submission" date="2020-05" db="EMBL/GenBank/DDBJ databases">
        <title>Identification and distribution of gene clusters putatively required for synthesis of sphingolipid metabolism inhibitors in phylogenetically diverse species of the filamentous fungus Fusarium.</title>
        <authorList>
            <person name="Kim H.-S."/>
            <person name="Busman M."/>
            <person name="Brown D.W."/>
            <person name="Divon H."/>
            <person name="Uhlig S."/>
            <person name="Proctor R.H."/>
        </authorList>
    </citation>
    <scope>NUCLEOTIDE SEQUENCE [LARGE SCALE GENOMIC DNA]</scope>
    <source>
        <strain evidence="2 3">NRRL 66235</strain>
    </source>
</reference>